<evidence type="ECO:0000256" key="8">
    <source>
        <dbReference type="RuleBase" id="RU004453"/>
    </source>
</evidence>
<dbReference type="SMART" id="SM00636">
    <property type="entry name" value="Glyco_18"/>
    <property type="match status" value="1"/>
</dbReference>
<evidence type="ECO:0000256" key="3">
    <source>
        <dbReference type="ARBA" id="ARBA00022801"/>
    </source>
</evidence>
<keyword evidence="4" id="KW-0146">Chitin degradation</keyword>
<evidence type="ECO:0000256" key="5">
    <source>
        <dbReference type="ARBA" id="ARBA00023295"/>
    </source>
</evidence>
<keyword evidence="5 7" id="KW-0326">Glycosidase</keyword>
<dbReference type="PANTHER" id="PTHR11177:SF317">
    <property type="entry name" value="CHITINASE 12-RELATED"/>
    <property type="match status" value="1"/>
</dbReference>
<dbReference type="CDD" id="cd06548">
    <property type="entry name" value="GH18_chitinase"/>
    <property type="match status" value="1"/>
</dbReference>
<dbReference type="InterPro" id="IPR011583">
    <property type="entry name" value="Chitinase_II/V-like_cat"/>
</dbReference>
<keyword evidence="6" id="KW-0119">Carbohydrate metabolism</keyword>
<accession>A0ABV7HRT9</accession>
<organism evidence="12 13">
    <name type="scientific">Gilvimarinus japonicus</name>
    <dbReference type="NCBI Taxonomy" id="1796469"/>
    <lineage>
        <taxon>Bacteria</taxon>
        <taxon>Pseudomonadati</taxon>
        <taxon>Pseudomonadota</taxon>
        <taxon>Gammaproteobacteria</taxon>
        <taxon>Cellvibrionales</taxon>
        <taxon>Cellvibrionaceae</taxon>
        <taxon>Gilvimarinus</taxon>
    </lineage>
</organism>
<dbReference type="Pfam" id="PF00704">
    <property type="entry name" value="Glyco_hydro_18"/>
    <property type="match status" value="1"/>
</dbReference>
<feature type="domain" description="GH18" evidence="11">
    <location>
        <begin position="66"/>
        <end position="416"/>
    </location>
</feature>
<feature type="signal peptide" evidence="10">
    <location>
        <begin position="1"/>
        <end position="19"/>
    </location>
</feature>
<evidence type="ECO:0000256" key="10">
    <source>
        <dbReference type="SAM" id="SignalP"/>
    </source>
</evidence>
<reference evidence="13" key="1">
    <citation type="journal article" date="2019" name="Int. J. Syst. Evol. Microbiol.">
        <title>The Global Catalogue of Microorganisms (GCM) 10K type strain sequencing project: providing services to taxonomists for standard genome sequencing and annotation.</title>
        <authorList>
            <consortium name="The Broad Institute Genomics Platform"/>
            <consortium name="The Broad Institute Genome Sequencing Center for Infectious Disease"/>
            <person name="Wu L."/>
            <person name="Ma J."/>
        </authorList>
    </citation>
    <scope>NUCLEOTIDE SEQUENCE [LARGE SCALE GENOMIC DNA]</scope>
    <source>
        <strain evidence="13">KCTC 52141</strain>
    </source>
</reference>
<dbReference type="InterPro" id="IPR029070">
    <property type="entry name" value="Chitinase_insertion_sf"/>
</dbReference>
<dbReference type="InterPro" id="IPR001223">
    <property type="entry name" value="Glyco_hydro18_cat"/>
</dbReference>
<evidence type="ECO:0000313" key="12">
    <source>
        <dbReference type="EMBL" id="MFC3156529.1"/>
    </source>
</evidence>
<sequence>MNKIIVLLALCALSGALRAEPVSHAQPQSQTPASMSTSTPHRAQMAHAGHHHGTADDTSKKSTTHKVVIGYVFSPEQPLNPDTIVAEKLSHINYAFSNIKDGKIVNGFAFDDQNYRALQSLKKRNPDLKILSSVGGWTWSGDFSDVALTEASRQKFIDSAVAFVKRHQLDGIDIDWEYPGLAGAGNTHRPEDGTNFTLLLKDLRAAFDSLETELERSLLLTIATGGFPDYLAKSDIGNWQKYLDYINIMAYDFNFPADGQRTGHHAALYAHPDDDSGQSADDAVRNHIAAGVPANKLVMGVAFYGRHWTEVDANANGYKQLAKAGENPYGSSRFNNLAPNLVNKNGFVRYWDDVAKAPWLWSEADRIFISYEDPQSLAAKTHYIHDKGLAGVMFWQYTSDYQTQLLDAIQSGFHGCH</sequence>
<dbReference type="Gene3D" id="3.10.50.10">
    <property type="match status" value="1"/>
</dbReference>
<dbReference type="EMBL" id="JBHRTL010000031">
    <property type="protein sequence ID" value="MFC3156529.1"/>
    <property type="molecule type" value="Genomic_DNA"/>
</dbReference>
<evidence type="ECO:0000256" key="7">
    <source>
        <dbReference type="RuleBase" id="RU000489"/>
    </source>
</evidence>
<keyword evidence="10" id="KW-0732">Signal</keyword>
<dbReference type="PROSITE" id="PS01095">
    <property type="entry name" value="GH18_1"/>
    <property type="match status" value="1"/>
</dbReference>
<keyword evidence="3 7" id="KW-0378">Hydrolase</keyword>
<evidence type="ECO:0000313" key="13">
    <source>
        <dbReference type="Proteomes" id="UP001595548"/>
    </source>
</evidence>
<feature type="region of interest" description="Disordered" evidence="9">
    <location>
        <begin position="22"/>
        <end position="62"/>
    </location>
</feature>
<dbReference type="Proteomes" id="UP001595548">
    <property type="component" value="Unassembled WGS sequence"/>
</dbReference>
<dbReference type="PROSITE" id="PS51910">
    <property type="entry name" value="GH18_2"/>
    <property type="match status" value="1"/>
</dbReference>
<comment type="catalytic activity">
    <reaction evidence="1">
        <text>Random endo-hydrolysis of N-acetyl-beta-D-glucosaminide (1-&gt;4)-beta-linkages in chitin and chitodextrins.</text>
        <dbReference type="EC" id="3.2.1.14"/>
    </reaction>
</comment>
<proteinExistence type="inferred from homology"/>
<evidence type="ECO:0000259" key="11">
    <source>
        <dbReference type="PROSITE" id="PS51910"/>
    </source>
</evidence>
<comment type="caution">
    <text evidence="12">The sequence shown here is derived from an EMBL/GenBank/DDBJ whole genome shotgun (WGS) entry which is preliminary data.</text>
</comment>
<dbReference type="GO" id="GO:0016787">
    <property type="term" value="F:hydrolase activity"/>
    <property type="evidence" value="ECO:0007669"/>
    <property type="project" value="UniProtKB-KW"/>
</dbReference>
<dbReference type="InterPro" id="IPR001579">
    <property type="entry name" value="Glyco_hydro_18_chit_AS"/>
</dbReference>
<protein>
    <recommendedName>
        <fullName evidence="2">chitinase</fullName>
        <ecNumber evidence="2">3.2.1.14</ecNumber>
    </recommendedName>
</protein>
<dbReference type="SUPFAM" id="SSF54556">
    <property type="entry name" value="Chitinase insertion domain"/>
    <property type="match status" value="1"/>
</dbReference>
<dbReference type="RefSeq" id="WP_382417791.1">
    <property type="nucleotide sequence ID" value="NZ_AP031500.1"/>
</dbReference>
<name>A0ABV7HRT9_9GAMM</name>
<evidence type="ECO:0000256" key="1">
    <source>
        <dbReference type="ARBA" id="ARBA00000822"/>
    </source>
</evidence>
<feature type="compositionally biased region" description="Polar residues" evidence="9">
    <location>
        <begin position="25"/>
        <end position="41"/>
    </location>
</feature>
<keyword evidence="6" id="KW-0624">Polysaccharide degradation</keyword>
<dbReference type="InterPro" id="IPR017853">
    <property type="entry name" value="GH"/>
</dbReference>
<evidence type="ECO:0000256" key="2">
    <source>
        <dbReference type="ARBA" id="ARBA00012729"/>
    </source>
</evidence>
<dbReference type="Gene3D" id="3.20.20.80">
    <property type="entry name" value="Glycosidases"/>
    <property type="match status" value="1"/>
</dbReference>
<dbReference type="SUPFAM" id="SSF51445">
    <property type="entry name" value="(Trans)glycosidases"/>
    <property type="match status" value="1"/>
</dbReference>
<feature type="chain" id="PRO_5046437829" description="chitinase" evidence="10">
    <location>
        <begin position="20"/>
        <end position="417"/>
    </location>
</feature>
<dbReference type="InterPro" id="IPR050314">
    <property type="entry name" value="Glycosyl_Hydrlase_18"/>
</dbReference>
<dbReference type="EC" id="3.2.1.14" evidence="2"/>
<gene>
    <name evidence="12" type="ORF">ACFOEB_15055</name>
</gene>
<evidence type="ECO:0000256" key="9">
    <source>
        <dbReference type="SAM" id="MobiDB-lite"/>
    </source>
</evidence>
<keyword evidence="13" id="KW-1185">Reference proteome</keyword>
<evidence type="ECO:0000256" key="4">
    <source>
        <dbReference type="ARBA" id="ARBA00023024"/>
    </source>
</evidence>
<dbReference type="PANTHER" id="PTHR11177">
    <property type="entry name" value="CHITINASE"/>
    <property type="match status" value="1"/>
</dbReference>
<comment type="similarity">
    <text evidence="8">Belongs to the glycosyl hydrolase 18 family.</text>
</comment>
<evidence type="ECO:0000256" key="6">
    <source>
        <dbReference type="ARBA" id="ARBA00023326"/>
    </source>
</evidence>